<dbReference type="GO" id="GO:0004497">
    <property type="term" value="F:monooxygenase activity"/>
    <property type="evidence" value="ECO:0007669"/>
    <property type="project" value="UniProtKB-KW"/>
</dbReference>
<dbReference type="SUPFAM" id="SSF48264">
    <property type="entry name" value="Cytochrome P450"/>
    <property type="match status" value="1"/>
</dbReference>
<reference evidence="3" key="1">
    <citation type="submission" date="2015-11" db="EMBL/GenBank/DDBJ databases">
        <title>De novo transcriptome assembly of four potential Pierce s Disease insect vectors from Arizona vineyards.</title>
        <authorList>
            <person name="Tassone E.E."/>
        </authorList>
    </citation>
    <scope>NUCLEOTIDE SEQUENCE</scope>
</reference>
<evidence type="ECO:0000256" key="1">
    <source>
        <dbReference type="ARBA" id="ARBA00010617"/>
    </source>
</evidence>
<dbReference type="InterPro" id="IPR036396">
    <property type="entry name" value="Cyt_P450_sf"/>
</dbReference>
<feature type="non-terminal residue" evidence="3">
    <location>
        <position position="1"/>
    </location>
</feature>
<sequence>NHINKAIENLDKNLGQNNKTPSLLEILIEKDKRIAIAMSVDLLLGGTETTSETVASTLFYLASNQRIQSKLREEIFKVIPDKNSMIDRNLLDQCQYLKA</sequence>
<protein>
    <recommendedName>
        <fullName evidence="4">Cytochrome P450</fullName>
    </recommendedName>
</protein>
<dbReference type="GO" id="GO:0016705">
    <property type="term" value="F:oxidoreductase activity, acting on paired donors, with incorporation or reduction of molecular oxygen"/>
    <property type="evidence" value="ECO:0007669"/>
    <property type="project" value="InterPro"/>
</dbReference>
<dbReference type="InterPro" id="IPR050121">
    <property type="entry name" value="Cytochrome_P450_monoxygenase"/>
</dbReference>
<evidence type="ECO:0000256" key="2">
    <source>
        <dbReference type="ARBA" id="ARBA00023033"/>
    </source>
</evidence>
<keyword evidence="2" id="KW-0503">Monooxygenase</keyword>
<evidence type="ECO:0008006" key="4">
    <source>
        <dbReference type="Google" id="ProtNLM"/>
    </source>
</evidence>
<accession>A0A1B6G4U9</accession>
<feature type="non-terminal residue" evidence="3">
    <location>
        <position position="99"/>
    </location>
</feature>
<dbReference type="InterPro" id="IPR001128">
    <property type="entry name" value="Cyt_P450"/>
</dbReference>
<evidence type="ECO:0000313" key="3">
    <source>
        <dbReference type="EMBL" id="JAS57475.1"/>
    </source>
</evidence>
<dbReference type="PANTHER" id="PTHR24305">
    <property type="entry name" value="CYTOCHROME P450"/>
    <property type="match status" value="1"/>
</dbReference>
<dbReference type="PANTHER" id="PTHR24305:SF166">
    <property type="entry name" value="CYTOCHROME P450 12A4, MITOCHONDRIAL-RELATED"/>
    <property type="match status" value="1"/>
</dbReference>
<dbReference type="Pfam" id="PF00067">
    <property type="entry name" value="p450"/>
    <property type="match status" value="1"/>
</dbReference>
<proteinExistence type="inferred from homology"/>
<name>A0A1B6G4U9_9HEMI</name>
<keyword evidence="2" id="KW-0560">Oxidoreductase</keyword>
<dbReference type="GO" id="GO:0020037">
    <property type="term" value="F:heme binding"/>
    <property type="evidence" value="ECO:0007669"/>
    <property type="project" value="InterPro"/>
</dbReference>
<dbReference type="EMBL" id="GECZ01012294">
    <property type="protein sequence ID" value="JAS57475.1"/>
    <property type="molecule type" value="Transcribed_RNA"/>
</dbReference>
<dbReference type="GO" id="GO:0005506">
    <property type="term" value="F:iron ion binding"/>
    <property type="evidence" value="ECO:0007669"/>
    <property type="project" value="InterPro"/>
</dbReference>
<comment type="similarity">
    <text evidence="1">Belongs to the cytochrome P450 family.</text>
</comment>
<dbReference type="AlphaFoldDB" id="A0A1B6G4U9"/>
<gene>
    <name evidence="3" type="ORF">g.49096</name>
</gene>
<organism evidence="3">
    <name type="scientific">Cuerna arida</name>
    <dbReference type="NCBI Taxonomy" id="1464854"/>
    <lineage>
        <taxon>Eukaryota</taxon>
        <taxon>Metazoa</taxon>
        <taxon>Ecdysozoa</taxon>
        <taxon>Arthropoda</taxon>
        <taxon>Hexapoda</taxon>
        <taxon>Insecta</taxon>
        <taxon>Pterygota</taxon>
        <taxon>Neoptera</taxon>
        <taxon>Paraneoptera</taxon>
        <taxon>Hemiptera</taxon>
        <taxon>Auchenorrhyncha</taxon>
        <taxon>Membracoidea</taxon>
        <taxon>Cicadellidae</taxon>
        <taxon>Cicadellinae</taxon>
        <taxon>Proconiini</taxon>
        <taxon>Cuerna</taxon>
    </lineage>
</organism>
<dbReference type="Gene3D" id="1.10.630.10">
    <property type="entry name" value="Cytochrome P450"/>
    <property type="match status" value="1"/>
</dbReference>